<dbReference type="VEuPathDB" id="TriTrypDB:BSAL_42105"/>
<proteinExistence type="predicted"/>
<dbReference type="AlphaFoldDB" id="A0A0S4JSW4"/>
<name>A0A0S4JSW4_BODSA</name>
<dbReference type="GO" id="GO:0042645">
    <property type="term" value="C:mitochondrial nucleoid"/>
    <property type="evidence" value="ECO:0007669"/>
    <property type="project" value="TreeGrafter"/>
</dbReference>
<sequence>MLSLYSSSRHQQISLHTQQLINDLQLRMGPNQLLLRSLYRQCLRKSHRIIEHYGGPASLYAAHRAIFGLKLIADLPVNNVYPTTGVQMIRMLFHRPLSPQETVSERISAAFDALQKMEGALPNAEVDKKYFSGVAELKFGTGTIPPWIKQLGDFKPRVVLPAENAGAFPLDRHSIPSEPFYPVFLSTPWTRFPFLVPFLHQAVSPHVPVNFTFNNLDNKVLMEHLPTCTTTTTHGIEIECRTEYAGVESTPLDAVPQTSSGSTVGGKPSHVFRYVVAIRNLHPSRQPGSATVSLCSRHWLFVDVDKRHHMEVVGPGVVGEFPLLEPGDRHVYQSGVSLHSPTGVMTGTFQFIITTRGNGEEQSAPRQVDMRIAPTALRASTEESE</sequence>
<dbReference type="Proteomes" id="UP000051952">
    <property type="component" value="Unassembled WGS sequence"/>
</dbReference>
<keyword evidence="3" id="KW-1185">Reference proteome</keyword>
<reference evidence="3" key="1">
    <citation type="submission" date="2015-09" db="EMBL/GenBank/DDBJ databases">
        <authorList>
            <consortium name="Pathogen Informatics"/>
        </authorList>
    </citation>
    <scope>NUCLEOTIDE SEQUENCE [LARGE SCALE GENOMIC DNA]</scope>
    <source>
        <strain evidence="3">Lake Konstanz</strain>
    </source>
</reference>
<evidence type="ECO:0000259" key="1">
    <source>
        <dbReference type="PROSITE" id="PS51087"/>
    </source>
</evidence>
<dbReference type="Pfam" id="PF04379">
    <property type="entry name" value="DUF525"/>
    <property type="match status" value="1"/>
</dbReference>
<dbReference type="InterPro" id="IPR007474">
    <property type="entry name" value="ApaG_domain"/>
</dbReference>
<dbReference type="Gene3D" id="2.60.40.1470">
    <property type="entry name" value="ApaG domain"/>
    <property type="match status" value="1"/>
</dbReference>
<dbReference type="EMBL" id="CYKH01002144">
    <property type="protein sequence ID" value="CUG93331.1"/>
    <property type="molecule type" value="Genomic_DNA"/>
</dbReference>
<gene>
    <name evidence="2" type="ORF">BSAL_42105</name>
</gene>
<dbReference type="PROSITE" id="PS51087">
    <property type="entry name" value="APAG"/>
    <property type="match status" value="1"/>
</dbReference>
<organism evidence="2 3">
    <name type="scientific">Bodo saltans</name>
    <name type="common">Flagellated protozoan</name>
    <dbReference type="NCBI Taxonomy" id="75058"/>
    <lineage>
        <taxon>Eukaryota</taxon>
        <taxon>Discoba</taxon>
        <taxon>Euglenozoa</taxon>
        <taxon>Kinetoplastea</taxon>
        <taxon>Metakinetoplastina</taxon>
        <taxon>Eubodonida</taxon>
        <taxon>Bodonidae</taxon>
        <taxon>Bodo</taxon>
    </lineage>
</organism>
<protein>
    <recommendedName>
        <fullName evidence="1">ApaG domain-containing protein</fullName>
    </recommendedName>
</protein>
<dbReference type="PANTHER" id="PTHR14289">
    <property type="entry name" value="F-BOX ONLY PROTEIN 3"/>
    <property type="match status" value="1"/>
</dbReference>
<dbReference type="PANTHER" id="PTHR14289:SF16">
    <property type="entry name" value="POLYMERASE DELTA-INTERACTING PROTEIN 2"/>
    <property type="match status" value="1"/>
</dbReference>
<dbReference type="GO" id="GO:0070987">
    <property type="term" value="P:error-free translesion synthesis"/>
    <property type="evidence" value="ECO:0007669"/>
    <property type="project" value="TreeGrafter"/>
</dbReference>
<dbReference type="OrthoDB" id="2305498at2759"/>
<dbReference type="InterPro" id="IPR036767">
    <property type="entry name" value="ApaG_sf"/>
</dbReference>
<feature type="domain" description="ApaG" evidence="1">
    <location>
        <begin position="230"/>
        <end position="384"/>
    </location>
</feature>
<dbReference type="GO" id="GO:0005634">
    <property type="term" value="C:nucleus"/>
    <property type="evidence" value="ECO:0007669"/>
    <property type="project" value="TreeGrafter"/>
</dbReference>
<accession>A0A0S4JSW4</accession>
<dbReference type="SUPFAM" id="SSF110069">
    <property type="entry name" value="ApaG-like"/>
    <property type="match status" value="1"/>
</dbReference>
<evidence type="ECO:0000313" key="3">
    <source>
        <dbReference type="Proteomes" id="UP000051952"/>
    </source>
</evidence>
<evidence type="ECO:0000313" key="2">
    <source>
        <dbReference type="EMBL" id="CUG93331.1"/>
    </source>
</evidence>